<comment type="caution">
    <text evidence="2">The sequence shown here is derived from an EMBL/GenBank/DDBJ whole genome shotgun (WGS) entry which is preliminary data.</text>
</comment>
<sequence>MSLGLFRLVFDSGLLILIWMVQLIVYPSIQYYTSQNLLNWHQKYTVAISFVVIPLMFGQLITASLQLISERNLFTLGSLILIGLVWASTFIQFVPMHSAIASGNTSPKLLQKLVSKNWIRTILWTLIFVWTVIKSL</sequence>
<protein>
    <recommendedName>
        <fullName evidence="4">DUF1772 domain-containing protein</fullName>
    </recommendedName>
</protein>
<feature type="transmembrane region" description="Helical" evidence="1">
    <location>
        <begin position="44"/>
        <end position="68"/>
    </location>
</feature>
<reference evidence="2 3" key="1">
    <citation type="submission" date="2019-05" db="EMBL/GenBank/DDBJ databases">
        <authorList>
            <person name="Zhang J.-Y."/>
            <person name="Feg X."/>
            <person name="Du Z.-J."/>
        </authorList>
    </citation>
    <scope>NUCLEOTIDE SEQUENCE [LARGE SCALE GENOMIC DNA]</scope>
    <source>
        <strain evidence="2 3">RZ26</strain>
    </source>
</reference>
<name>A0A5S3QNX4_9FLAO</name>
<dbReference type="Proteomes" id="UP000310314">
    <property type="component" value="Unassembled WGS sequence"/>
</dbReference>
<feature type="transmembrane region" description="Helical" evidence="1">
    <location>
        <begin position="117"/>
        <end position="133"/>
    </location>
</feature>
<gene>
    <name evidence="2" type="ORF">FEE95_07770</name>
</gene>
<proteinExistence type="predicted"/>
<dbReference type="EMBL" id="VATY01000001">
    <property type="protein sequence ID" value="TMM59594.1"/>
    <property type="molecule type" value="Genomic_DNA"/>
</dbReference>
<organism evidence="2 3">
    <name type="scientific">Maribacter algarum</name>
    <name type="common">ex Zhang et al. 2020</name>
    <dbReference type="NCBI Taxonomy" id="2578118"/>
    <lineage>
        <taxon>Bacteria</taxon>
        <taxon>Pseudomonadati</taxon>
        <taxon>Bacteroidota</taxon>
        <taxon>Flavobacteriia</taxon>
        <taxon>Flavobacteriales</taxon>
        <taxon>Flavobacteriaceae</taxon>
        <taxon>Maribacter</taxon>
    </lineage>
</organism>
<keyword evidence="1" id="KW-0472">Membrane</keyword>
<keyword evidence="1" id="KW-0812">Transmembrane</keyword>
<dbReference type="OrthoDB" id="883418at2"/>
<accession>A0A5S3QNX4</accession>
<feature type="transmembrane region" description="Helical" evidence="1">
    <location>
        <begin position="12"/>
        <end position="32"/>
    </location>
</feature>
<evidence type="ECO:0000256" key="1">
    <source>
        <dbReference type="SAM" id="Phobius"/>
    </source>
</evidence>
<evidence type="ECO:0008006" key="4">
    <source>
        <dbReference type="Google" id="ProtNLM"/>
    </source>
</evidence>
<keyword evidence="1" id="KW-1133">Transmembrane helix</keyword>
<evidence type="ECO:0000313" key="2">
    <source>
        <dbReference type="EMBL" id="TMM59594.1"/>
    </source>
</evidence>
<feature type="transmembrane region" description="Helical" evidence="1">
    <location>
        <begin position="74"/>
        <end position="96"/>
    </location>
</feature>
<dbReference type="AlphaFoldDB" id="A0A5S3QNX4"/>
<keyword evidence="3" id="KW-1185">Reference proteome</keyword>
<evidence type="ECO:0000313" key="3">
    <source>
        <dbReference type="Proteomes" id="UP000310314"/>
    </source>
</evidence>